<feature type="compositionally biased region" description="Basic residues" evidence="1">
    <location>
        <begin position="151"/>
        <end position="160"/>
    </location>
</feature>
<evidence type="ECO:0000256" key="1">
    <source>
        <dbReference type="SAM" id="MobiDB-lite"/>
    </source>
</evidence>
<feature type="region of interest" description="Disordered" evidence="1">
    <location>
        <begin position="613"/>
        <end position="641"/>
    </location>
</feature>
<evidence type="ECO:0000313" key="2">
    <source>
        <dbReference type="EMBL" id="KZV42935.1"/>
    </source>
</evidence>
<feature type="region of interest" description="Disordered" evidence="1">
    <location>
        <begin position="271"/>
        <end position="295"/>
    </location>
</feature>
<feature type="region of interest" description="Disordered" evidence="1">
    <location>
        <begin position="558"/>
        <end position="598"/>
    </location>
</feature>
<accession>A0A2Z7C7S8</accession>
<evidence type="ECO:0000313" key="3">
    <source>
        <dbReference type="Proteomes" id="UP000250235"/>
    </source>
</evidence>
<sequence length="641" mass="70227">MAKSISVKAGSFNALTVEKFSLLTAVVCGIRMNWASILFNILKKMVTAGSKQAKGFTVQISLLLESIPNLELGESSEFPASKILTEKTVHRFFSLNDKVEFPASKILTEKTVHRFVSLNDKVGAEEAAGAPKPKAASKKRPAADVGAPVAKNKRTMRKKSSSSTDNLDIVSVAQEAVPIQMIEPLTVALAAEDIFDQPAGETDGVKAVAADVDATAEKIDEQVAEPSDDVETSVGESFEPAVEVPDEETRPSSADDVDFIIQQVIEDTALMGPVEENQEVDASADRDQPASTTEERHWSLSVVEPVFRVAPRQSPVFALRVSQFCSVFIDFSLFGWLPTADITYFLSSIALDRTVFRDVQISQNTVSVAPSVQMLDEPSSSDSSSDDILMDFADQDTAAAANSLPAATTLDVTNALNQLRASIDQIRERDDDGAKTKDTLLLHLSNFENHVIARLDAQDMVLGALRKASNDQCNLLSLELHTSHKQLGTQIVTTGLDVVDIRRVVKETHQELHAKIHSLDEQVAATRNDLLEFSAQAQQSLNVITTQLRELVAYINRGGDDKKGESSSSRRPLPTPVHQSEGTGDAVRITEPTQADIDNANRAILERIRNEDSLHAERERDRARRERRLSRSGAYKRRRGY</sequence>
<feature type="compositionally biased region" description="Basic and acidic residues" evidence="1">
    <location>
        <begin position="283"/>
        <end position="295"/>
    </location>
</feature>
<gene>
    <name evidence="2" type="ORF">F511_43929</name>
</gene>
<keyword evidence="3" id="KW-1185">Reference proteome</keyword>
<protein>
    <submittedName>
        <fullName evidence="2">Uncharacterized protein</fullName>
    </submittedName>
</protein>
<proteinExistence type="predicted"/>
<name>A0A2Z7C7S8_9LAMI</name>
<feature type="region of interest" description="Disordered" evidence="1">
    <location>
        <begin position="223"/>
        <end position="252"/>
    </location>
</feature>
<organism evidence="2 3">
    <name type="scientific">Dorcoceras hygrometricum</name>
    <dbReference type="NCBI Taxonomy" id="472368"/>
    <lineage>
        <taxon>Eukaryota</taxon>
        <taxon>Viridiplantae</taxon>
        <taxon>Streptophyta</taxon>
        <taxon>Embryophyta</taxon>
        <taxon>Tracheophyta</taxon>
        <taxon>Spermatophyta</taxon>
        <taxon>Magnoliopsida</taxon>
        <taxon>eudicotyledons</taxon>
        <taxon>Gunneridae</taxon>
        <taxon>Pentapetalae</taxon>
        <taxon>asterids</taxon>
        <taxon>lamiids</taxon>
        <taxon>Lamiales</taxon>
        <taxon>Gesneriaceae</taxon>
        <taxon>Didymocarpoideae</taxon>
        <taxon>Trichosporeae</taxon>
        <taxon>Loxocarpinae</taxon>
        <taxon>Dorcoceras</taxon>
    </lineage>
</organism>
<feature type="compositionally biased region" description="Basic residues" evidence="1">
    <location>
        <begin position="625"/>
        <end position="641"/>
    </location>
</feature>
<reference evidence="2 3" key="1">
    <citation type="journal article" date="2015" name="Proc. Natl. Acad. Sci. U.S.A.">
        <title>The resurrection genome of Boea hygrometrica: A blueprint for survival of dehydration.</title>
        <authorList>
            <person name="Xiao L."/>
            <person name="Yang G."/>
            <person name="Zhang L."/>
            <person name="Yang X."/>
            <person name="Zhao S."/>
            <person name="Ji Z."/>
            <person name="Zhou Q."/>
            <person name="Hu M."/>
            <person name="Wang Y."/>
            <person name="Chen M."/>
            <person name="Xu Y."/>
            <person name="Jin H."/>
            <person name="Xiao X."/>
            <person name="Hu G."/>
            <person name="Bao F."/>
            <person name="Hu Y."/>
            <person name="Wan P."/>
            <person name="Li L."/>
            <person name="Deng X."/>
            <person name="Kuang T."/>
            <person name="Xiang C."/>
            <person name="Zhu J.K."/>
            <person name="Oliver M.J."/>
            <person name="He Y."/>
        </authorList>
    </citation>
    <scope>NUCLEOTIDE SEQUENCE [LARGE SCALE GENOMIC DNA]</scope>
    <source>
        <strain evidence="3">cv. XS01</strain>
    </source>
</reference>
<feature type="compositionally biased region" description="Basic and acidic residues" evidence="1">
    <location>
        <begin position="613"/>
        <end position="624"/>
    </location>
</feature>
<feature type="region of interest" description="Disordered" evidence="1">
    <location>
        <begin position="126"/>
        <end position="163"/>
    </location>
</feature>
<dbReference type="AlphaFoldDB" id="A0A2Z7C7S8"/>
<dbReference type="EMBL" id="KQ998569">
    <property type="protein sequence ID" value="KZV42935.1"/>
    <property type="molecule type" value="Genomic_DNA"/>
</dbReference>
<dbReference type="Proteomes" id="UP000250235">
    <property type="component" value="Unassembled WGS sequence"/>
</dbReference>